<keyword evidence="2" id="KW-1185">Reference proteome</keyword>
<name>A0AAV5GXR4_9BASI</name>
<accession>A0AAV5GXR4</accession>
<dbReference type="EMBL" id="BQKY01000013">
    <property type="protein sequence ID" value="GJN93308.1"/>
    <property type="molecule type" value="Genomic_DNA"/>
</dbReference>
<dbReference type="Proteomes" id="UP001342314">
    <property type="component" value="Unassembled WGS sequence"/>
</dbReference>
<gene>
    <name evidence="1" type="ORF">Rhopal_006355-T1</name>
</gene>
<reference evidence="1 2" key="1">
    <citation type="submission" date="2021-12" db="EMBL/GenBank/DDBJ databases">
        <title>High titer production of polyol ester of fatty acids by Rhodotorula paludigena BS15 towards product separation-free biomass refinery.</title>
        <authorList>
            <person name="Mano J."/>
            <person name="Ono H."/>
            <person name="Tanaka T."/>
            <person name="Naito K."/>
            <person name="Sushida H."/>
            <person name="Ike M."/>
            <person name="Tokuyasu K."/>
            <person name="Kitaoka M."/>
        </authorList>
    </citation>
    <scope>NUCLEOTIDE SEQUENCE [LARGE SCALE GENOMIC DNA]</scope>
    <source>
        <strain evidence="1 2">BS15</strain>
    </source>
</reference>
<evidence type="ECO:0000313" key="1">
    <source>
        <dbReference type="EMBL" id="GJN93308.1"/>
    </source>
</evidence>
<dbReference type="AlphaFoldDB" id="A0AAV5GXR4"/>
<proteinExistence type="predicted"/>
<protein>
    <submittedName>
        <fullName evidence="1">Uncharacterized protein</fullName>
    </submittedName>
</protein>
<sequence length="567" mass="62961">MYSPLSVPPSRLRRSVVVLCGVAVVLSLTAIWRDRIADSDASTSLALDLSRDDKVRPDGSLAPPQQFRLLHSSLHPQYTAGDVLVARVVGPSLEVEDRSWLRMVALGDQGQRATGYPMPAPYYGWVLPLLEPGNWTLDVRLVDFDVPDIVDRDNQRVPLDPSGEPPAWAKCYNESISDGEHAFEVLPAIADVPARLRENVARLPSAIRTADIDSAGTLANTSCSSRSDVLAGSWSSAAEGGHFQAFSGCDSLSTARDAVPGYIARSPETTIKWIRFIGDSNTRMLVKDNFPWINLLLPPGLYPVEPPNGRGTPPCIYGFNPVHGKDEQYLCVLHLGPSKTPTLISYEWFSLNPLDSSPLEDVYPRSVRQAFASLYSNSTILNERFTGRFGRVDPAYNVTHTVETLLAPFPDLLDLEYADHTLVSFGSHRTETTTAEWQAHLDSLTSMWPRTRQHAGLARAGQPEREHLTLINTTPIDAVSIPEKFGSQHLVRNNRRIEARNALLQQHLATSAQLQSSQRYPPAQAFLFDLYGMLLPLVEVQHDPVHSMPWIYRAEVQLFLDHVVRRG</sequence>
<organism evidence="1 2">
    <name type="scientific">Rhodotorula paludigena</name>
    <dbReference type="NCBI Taxonomy" id="86838"/>
    <lineage>
        <taxon>Eukaryota</taxon>
        <taxon>Fungi</taxon>
        <taxon>Dikarya</taxon>
        <taxon>Basidiomycota</taxon>
        <taxon>Pucciniomycotina</taxon>
        <taxon>Microbotryomycetes</taxon>
        <taxon>Sporidiobolales</taxon>
        <taxon>Sporidiobolaceae</taxon>
        <taxon>Rhodotorula</taxon>
    </lineage>
</organism>
<comment type="caution">
    <text evidence="1">The sequence shown here is derived from an EMBL/GenBank/DDBJ whole genome shotgun (WGS) entry which is preliminary data.</text>
</comment>
<evidence type="ECO:0000313" key="2">
    <source>
        <dbReference type="Proteomes" id="UP001342314"/>
    </source>
</evidence>